<protein>
    <recommendedName>
        <fullName evidence="2">SERTA domain-containing protein</fullName>
    </recommendedName>
</protein>
<dbReference type="EMBL" id="GL732532">
    <property type="protein sequence ID" value="EFX85224.1"/>
    <property type="molecule type" value="Genomic_DNA"/>
</dbReference>
<dbReference type="Proteomes" id="UP000000305">
    <property type="component" value="Unassembled WGS sequence"/>
</dbReference>
<dbReference type="InterPro" id="IPR009263">
    <property type="entry name" value="SERTA_dom"/>
</dbReference>
<dbReference type="AlphaFoldDB" id="E9G5L5"/>
<evidence type="ECO:0000256" key="1">
    <source>
        <dbReference type="SAM" id="MobiDB-lite"/>
    </source>
</evidence>
<dbReference type="OMA" id="SEDLCAH"/>
<accession>E9G5L5</accession>
<proteinExistence type="predicted"/>
<name>E9G5L5_DAPPU</name>
<evidence type="ECO:0000313" key="3">
    <source>
        <dbReference type="EMBL" id="EFX85224.1"/>
    </source>
</evidence>
<feature type="region of interest" description="Disordered" evidence="1">
    <location>
        <begin position="1"/>
        <end position="40"/>
    </location>
</feature>
<feature type="region of interest" description="Disordered" evidence="1">
    <location>
        <begin position="180"/>
        <end position="211"/>
    </location>
</feature>
<sequence length="388" mass="40412">MSGLAGSGSSSTQGSNNSSCNTSSTTTSSTCSNNSSGGLSSSSYCRRLGSASNSSRRSATFQLWSPRLRLRDERKRVLKLSLAKLRRIDDAESCLRRSVLLNNTLRRLQRDARDEKSGGGQTNNHVISSAENDCSSRLHQQHPAVRLSSSSEEDNNNHQAELQTMRSLLSCDELPLLNSGSTGGDLSMVENGGGSQSRGPAGSIKRRRTSSDVTDDLAASLAAAGSSSSSLDSSCGGLNFGDLYLPPTPRMISSLEDEEEAAEAWQCVKRPKISNSTAGSDVSGRNRPALRPCNSLPSLTTTTSSSSTSTATSSSSSSSNQNNSPILTGYTSCLTSGLSLINGSNSSSAAAAAAAAAAQQSTYSCGQSSLFGELQSVVFHSLITSLES</sequence>
<dbReference type="STRING" id="6669.E9G5L5"/>
<organism evidence="3 4">
    <name type="scientific">Daphnia pulex</name>
    <name type="common">Water flea</name>
    <dbReference type="NCBI Taxonomy" id="6669"/>
    <lineage>
        <taxon>Eukaryota</taxon>
        <taxon>Metazoa</taxon>
        <taxon>Ecdysozoa</taxon>
        <taxon>Arthropoda</taxon>
        <taxon>Crustacea</taxon>
        <taxon>Branchiopoda</taxon>
        <taxon>Diplostraca</taxon>
        <taxon>Cladocera</taxon>
        <taxon>Anomopoda</taxon>
        <taxon>Daphniidae</taxon>
        <taxon>Daphnia</taxon>
    </lineage>
</organism>
<dbReference type="HOGENOM" id="CLU_895070_0_0_1"/>
<dbReference type="Pfam" id="PF06031">
    <property type="entry name" value="SERTA"/>
    <property type="match status" value="1"/>
</dbReference>
<evidence type="ECO:0000313" key="4">
    <source>
        <dbReference type="Proteomes" id="UP000000305"/>
    </source>
</evidence>
<feature type="region of interest" description="Disordered" evidence="1">
    <location>
        <begin position="134"/>
        <end position="159"/>
    </location>
</feature>
<feature type="region of interest" description="Disordered" evidence="1">
    <location>
        <begin position="275"/>
        <end position="323"/>
    </location>
</feature>
<evidence type="ECO:0000259" key="2">
    <source>
        <dbReference type="Pfam" id="PF06031"/>
    </source>
</evidence>
<reference evidence="3 4" key="1">
    <citation type="journal article" date="2011" name="Science">
        <title>The ecoresponsive genome of Daphnia pulex.</title>
        <authorList>
            <person name="Colbourne J.K."/>
            <person name="Pfrender M.E."/>
            <person name="Gilbert D."/>
            <person name="Thomas W.K."/>
            <person name="Tucker A."/>
            <person name="Oakley T.H."/>
            <person name="Tokishita S."/>
            <person name="Aerts A."/>
            <person name="Arnold G.J."/>
            <person name="Basu M.K."/>
            <person name="Bauer D.J."/>
            <person name="Caceres C.E."/>
            <person name="Carmel L."/>
            <person name="Casola C."/>
            <person name="Choi J.H."/>
            <person name="Detter J.C."/>
            <person name="Dong Q."/>
            <person name="Dusheyko S."/>
            <person name="Eads B.D."/>
            <person name="Frohlich T."/>
            <person name="Geiler-Samerotte K.A."/>
            <person name="Gerlach D."/>
            <person name="Hatcher P."/>
            <person name="Jogdeo S."/>
            <person name="Krijgsveld J."/>
            <person name="Kriventseva E.V."/>
            <person name="Kultz D."/>
            <person name="Laforsch C."/>
            <person name="Lindquist E."/>
            <person name="Lopez J."/>
            <person name="Manak J.R."/>
            <person name="Muller J."/>
            <person name="Pangilinan J."/>
            <person name="Patwardhan R.P."/>
            <person name="Pitluck S."/>
            <person name="Pritham E.J."/>
            <person name="Rechtsteiner A."/>
            <person name="Rho M."/>
            <person name="Rogozin I.B."/>
            <person name="Sakarya O."/>
            <person name="Salamov A."/>
            <person name="Schaack S."/>
            <person name="Shapiro H."/>
            <person name="Shiga Y."/>
            <person name="Skalitzky C."/>
            <person name="Smith Z."/>
            <person name="Souvorov A."/>
            <person name="Sung W."/>
            <person name="Tang Z."/>
            <person name="Tsuchiya D."/>
            <person name="Tu H."/>
            <person name="Vos H."/>
            <person name="Wang M."/>
            <person name="Wolf Y.I."/>
            <person name="Yamagata H."/>
            <person name="Yamada T."/>
            <person name="Ye Y."/>
            <person name="Shaw J.R."/>
            <person name="Andrews J."/>
            <person name="Crease T.J."/>
            <person name="Tang H."/>
            <person name="Lucas S.M."/>
            <person name="Robertson H.M."/>
            <person name="Bork P."/>
            <person name="Koonin E.V."/>
            <person name="Zdobnov E.M."/>
            <person name="Grigoriev I.V."/>
            <person name="Lynch M."/>
            <person name="Boore J.L."/>
        </authorList>
    </citation>
    <scope>NUCLEOTIDE SEQUENCE [LARGE SCALE GENOMIC DNA]</scope>
</reference>
<dbReference type="OrthoDB" id="5976204at2759"/>
<dbReference type="InParanoid" id="E9G5L5"/>
<keyword evidence="4" id="KW-1185">Reference proteome</keyword>
<feature type="compositionally biased region" description="Low complexity" evidence="1">
    <location>
        <begin position="295"/>
        <end position="319"/>
    </location>
</feature>
<gene>
    <name evidence="3" type="ORF">DAPPUDRAFT_98713</name>
</gene>
<feature type="domain" description="SERTA" evidence="2">
    <location>
        <begin position="77"/>
        <end position="111"/>
    </location>
</feature>
<dbReference type="KEGG" id="dpx:DAPPUDRAFT_98713"/>